<sequence>MEDRKRTVSDADGSTLPSPKRQALDKPDDIDVDLLSSNGLENVRKDAILRQMKAYKRDIEVQDLQMNNLQGTVLKLSKFVGCFEAWLDQVVRDLGGAAEAENLPDWPSKMLSESSDVEEALHSRASSIKSLLSSLPRTAVSNDSDSQIAQLSRKVAELRSEITTLSATKTTLEASLAEITDKYRASEKAIDRLRSPIVAAVNHKTASTDSKLGYSPSGDDSKPASNEDSSSMKKLADLELSLTQSAAVISQQSDTIAKLDKEVLELQSKVLNFESRVKNISEEEVIRSAPYKILREKYDATNTKLSSLSEREASLAAELTKIQNDNSLFNSTVQSELKKTNSDLQLQLGRAEQDVNRIRAARDDLLQELSILKSRDTVSANKEAIKLSEVRLERIKQLESEIAILRSEGSTQNVLENGTDSLPDTVDELQILVRKFKRKNSSLLSQLPSLEAAFKKAHEIASSKVSDSLDKDERMLRLQAEKAKADQKYFTAMRAKDALYSDKKSLEHQVMKGTDAISQLKESEKVLQSKVTNLLAQITELEIKLRSSEDIASNKSIEAKEKSRNIESLNDRISALTSELHSFTTRMKNESELRRKLEEQLARSRAENEQRRKIATMGGNTSSAEFEALRSIAICSVCSRNWKDTAIKSCGHAFCMECAKDRLNARLRKCPTCNQQYSHNDLLSIHL</sequence>
<dbReference type="PROSITE" id="PS00518">
    <property type="entry name" value="ZF_RING_1"/>
    <property type="match status" value="1"/>
</dbReference>
<dbReference type="Pfam" id="PF08647">
    <property type="entry name" value="BRE1"/>
    <property type="match status" value="1"/>
</dbReference>
<dbReference type="SUPFAM" id="SSF57850">
    <property type="entry name" value="RING/U-box"/>
    <property type="match status" value="1"/>
</dbReference>
<feature type="region of interest" description="Disordered" evidence="17">
    <location>
        <begin position="205"/>
        <end position="232"/>
    </location>
</feature>
<keyword evidence="6 15" id="KW-0479">Metal-binding</keyword>
<evidence type="ECO:0000256" key="11">
    <source>
        <dbReference type="ARBA" id="ARBA00023054"/>
    </source>
</evidence>
<accession>A0A1E4TCP3</accession>
<feature type="domain" description="RING-type" evidence="18">
    <location>
        <begin position="635"/>
        <end position="674"/>
    </location>
</feature>
<comment type="pathway">
    <text evidence="3 15">Protein modification; protein ubiquitination.</text>
</comment>
<comment type="subcellular location">
    <subcellularLocation>
        <location evidence="2 15">Nucleus</location>
    </subcellularLocation>
</comment>
<evidence type="ECO:0000256" key="9">
    <source>
        <dbReference type="ARBA" id="ARBA00022833"/>
    </source>
</evidence>
<dbReference type="InterPro" id="IPR001841">
    <property type="entry name" value="Znf_RING"/>
</dbReference>
<comment type="similarity">
    <text evidence="4 15">Belongs to the BRE1 family.</text>
</comment>
<dbReference type="UniPathway" id="UPA00143"/>
<evidence type="ECO:0000256" key="1">
    <source>
        <dbReference type="ARBA" id="ARBA00000900"/>
    </source>
</evidence>
<dbReference type="EC" id="2.3.2.27" evidence="15"/>
<evidence type="ECO:0000256" key="14">
    <source>
        <dbReference type="PROSITE-ProRule" id="PRU00175"/>
    </source>
</evidence>
<dbReference type="PROSITE" id="PS50089">
    <property type="entry name" value="ZF_RING_2"/>
    <property type="match status" value="1"/>
</dbReference>
<keyword evidence="5 15" id="KW-0808">Transferase</keyword>
<feature type="coiled-coil region" evidence="16">
    <location>
        <begin position="531"/>
        <end position="614"/>
    </location>
</feature>
<evidence type="ECO:0000259" key="18">
    <source>
        <dbReference type="PROSITE" id="PS50089"/>
    </source>
</evidence>
<evidence type="ECO:0000313" key="19">
    <source>
        <dbReference type="EMBL" id="ODV89536.1"/>
    </source>
</evidence>
<name>A0A1E4TCP3_9ASCO</name>
<proteinExistence type="inferred from homology"/>
<keyword evidence="20" id="KW-1185">Reference proteome</keyword>
<keyword evidence="12 15" id="KW-0539">Nucleus</keyword>
<evidence type="ECO:0000256" key="8">
    <source>
        <dbReference type="ARBA" id="ARBA00022786"/>
    </source>
</evidence>
<dbReference type="AlphaFoldDB" id="A0A1E4TCP3"/>
<organism evidence="19 20">
    <name type="scientific">Tortispora caseinolytica NRRL Y-17796</name>
    <dbReference type="NCBI Taxonomy" id="767744"/>
    <lineage>
        <taxon>Eukaryota</taxon>
        <taxon>Fungi</taxon>
        <taxon>Dikarya</taxon>
        <taxon>Ascomycota</taxon>
        <taxon>Saccharomycotina</taxon>
        <taxon>Trigonopsidomycetes</taxon>
        <taxon>Trigonopsidales</taxon>
        <taxon>Trigonopsidaceae</taxon>
        <taxon>Tortispora</taxon>
    </lineage>
</organism>
<feature type="coiled-coil region" evidence="16">
    <location>
        <begin position="141"/>
        <end position="168"/>
    </location>
</feature>
<dbReference type="GO" id="GO:0008270">
    <property type="term" value="F:zinc ion binding"/>
    <property type="evidence" value="ECO:0007669"/>
    <property type="project" value="UniProtKB-KW"/>
</dbReference>
<feature type="region of interest" description="Disordered" evidence="17">
    <location>
        <begin position="1"/>
        <end position="26"/>
    </location>
</feature>
<dbReference type="GO" id="GO:0016567">
    <property type="term" value="P:protein ubiquitination"/>
    <property type="evidence" value="ECO:0007669"/>
    <property type="project" value="UniProtKB-UniRule"/>
</dbReference>
<keyword evidence="8 15" id="KW-0833">Ubl conjugation pathway</keyword>
<dbReference type="Gene3D" id="3.30.40.10">
    <property type="entry name" value="Zinc/RING finger domain, C3HC4 (zinc finger)"/>
    <property type="match status" value="1"/>
</dbReference>
<evidence type="ECO:0000313" key="20">
    <source>
        <dbReference type="Proteomes" id="UP000095023"/>
    </source>
</evidence>
<dbReference type="PANTHER" id="PTHR23163:SF0">
    <property type="entry name" value="E3 UBIQUITIN-PROTEIN LIGASE BRE1"/>
    <property type="match status" value="1"/>
</dbReference>
<evidence type="ECO:0000256" key="15">
    <source>
        <dbReference type="RuleBase" id="RU365038"/>
    </source>
</evidence>
<dbReference type="PANTHER" id="PTHR23163">
    <property type="entry name" value="RING FINGER PROTEIN-RELATED"/>
    <property type="match status" value="1"/>
</dbReference>
<dbReference type="InterPro" id="IPR017907">
    <property type="entry name" value="Znf_RING_CS"/>
</dbReference>
<dbReference type="SMART" id="SM00184">
    <property type="entry name" value="RING"/>
    <property type="match status" value="1"/>
</dbReference>
<keyword evidence="11 15" id="KW-0175">Coiled coil</keyword>
<dbReference type="GO" id="GO:0006325">
    <property type="term" value="P:chromatin organization"/>
    <property type="evidence" value="ECO:0007669"/>
    <property type="project" value="UniProtKB-KW"/>
</dbReference>
<reference evidence="20" key="1">
    <citation type="submission" date="2016-02" db="EMBL/GenBank/DDBJ databases">
        <title>Comparative genomics of biotechnologically important yeasts.</title>
        <authorList>
            <consortium name="DOE Joint Genome Institute"/>
            <person name="Riley R."/>
            <person name="Haridas S."/>
            <person name="Wolfe K.H."/>
            <person name="Lopes M.R."/>
            <person name="Hittinger C.T."/>
            <person name="Goker M."/>
            <person name="Salamov A."/>
            <person name="Wisecaver J."/>
            <person name="Long T.M."/>
            <person name="Aerts A.L."/>
            <person name="Barry K."/>
            <person name="Choi C."/>
            <person name="Clum A."/>
            <person name="Coughlan A.Y."/>
            <person name="Deshpande S."/>
            <person name="Douglass A.P."/>
            <person name="Hanson S.J."/>
            <person name="Klenk H.-P."/>
            <person name="Labutti K."/>
            <person name="Lapidus A."/>
            <person name="Lindquist E."/>
            <person name="Lipzen A."/>
            <person name="Meier-Kolthoff J.P."/>
            <person name="Ohm R.A."/>
            <person name="Otillar R.P."/>
            <person name="Pangilinan J."/>
            <person name="Peng Y."/>
            <person name="Rokas A."/>
            <person name="Rosa C.A."/>
            <person name="Scheuner C."/>
            <person name="Sibirny A.A."/>
            <person name="Slot J.C."/>
            <person name="Stielow J.B."/>
            <person name="Sun H."/>
            <person name="Kurtzman C.P."/>
            <person name="Blackwell M."/>
            <person name="Jeffries T.W."/>
            <person name="Grigoriev I.V."/>
        </authorList>
    </citation>
    <scope>NUCLEOTIDE SEQUENCE [LARGE SCALE GENOMIC DNA]</scope>
    <source>
        <strain evidence="20">NRRL Y-17796</strain>
    </source>
</reference>
<gene>
    <name evidence="19" type="ORF">CANCADRAFT_140604</name>
</gene>
<dbReference type="Pfam" id="PF26095">
    <property type="entry name" value="CC_Bre1"/>
    <property type="match status" value="1"/>
</dbReference>
<comment type="function">
    <text evidence="13">E3 ubiquitin-protein ligase that mediates monoubiquitination of histone H2B to form H2BK123ub1. H2BK123ub1 gives a specific tag for epigenetic transcriptional activation and is also a prerequisite for H3K4me and H3K79me formation.</text>
</comment>
<comment type="catalytic activity">
    <reaction evidence="1 15">
        <text>S-ubiquitinyl-[E2 ubiquitin-conjugating enzyme]-L-cysteine + [acceptor protein]-L-lysine = [E2 ubiquitin-conjugating enzyme]-L-cysteine + N(6)-ubiquitinyl-[acceptor protein]-L-lysine.</text>
        <dbReference type="EC" id="2.3.2.27"/>
    </reaction>
</comment>
<dbReference type="Gene3D" id="1.10.287.1490">
    <property type="match status" value="1"/>
</dbReference>
<keyword evidence="7 14" id="KW-0863">Zinc-finger</keyword>
<dbReference type="InterPro" id="IPR058643">
    <property type="entry name" value="BRE1-like_CC"/>
</dbReference>
<evidence type="ECO:0000256" key="17">
    <source>
        <dbReference type="SAM" id="MobiDB-lite"/>
    </source>
</evidence>
<dbReference type="InterPro" id="IPR013956">
    <property type="entry name" value="E3_ubiquit_lig_Bre1"/>
</dbReference>
<evidence type="ECO:0000256" key="16">
    <source>
        <dbReference type="SAM" id="Coils"/>
    </source>
</evidence>
<evidence type="ECO:0000256" key="4">
    <source>
        <dbReference type="ARBA" id="ARBA00005555"/>
    </source>
</evidence>
<evidence type="ECO:0000256" key="12">
    <source>
        <dbReference type="ARBA" id="ARBA00023242"/>
    </source>
</evidence>
<dbReference type="EMBL" id="KV453843">
    <property type="protein sequence ID" value="ODV89536.1"/>
    <property type="molecule type" value="Genomic_DNA"/>
</dbReference>
<evidence type="ECO:0000256" key="10">
    <source>
        <dbReference type="ARBA" id="ARBA00022853"/>
    </source>
</evidence>
<dbReference type="InterPro" id="IPR013083">
    <property type="entry name" value="Znf_RING/FYVE/PHD"/>
</dbReference>
<evidence type="ECO:0000256" key="2">
    <source>
        <dbReference type="ARBA" id="ARBA00004123"/>
    </source>
</evidence>
<dbReference type="CDD" id="cd16499">
    <property type="entry name" value="RING-HC_Bre1-like"/>
    <property type="match status" value="1"/>
</dbReference>
<feature type="coiled-coil region" evidence="16">
    <location>
        <begin position="249"/>
        <end position="375"/>
    </location>
</feature>
<dbReference type="Pfam" id="PF13920">
    <property type="entry name" value="zf-C3HC4_3"/>
    <property type="match status" value="1"/>
</dbReference>
<protein>
    <recommendedName>
        <fullName evidence="15">E3 ubiquitin protein ligase</fullName>
        <ecNumber evidence="15">2.3.2.27</ecNumber>
    </recommendedName>
</protein>
<evidence type="ECO:0000256" key="6">
    <source>
        <dbReference type="ARBA" id="ARBA00022723"/>
    </source>
</evidence>
<evidence type="ECO:0000256" key="3">
    <source>
        <dbReference type="ARBA" id="ARBA00004906"/>
    </source>
</evidence>
<evidence type="ECO:0000256" key="13">
    <source>
        <dbReference type="ARBA" id="ARBA00059679"/>
    </source>
</evidence>
<dbReference type="GO" id="GO:0005634">
    <property type="term" value="C:nucleus"/>
    <property type="evidence" value="ECO:0007669"/>
    <property type="project" value="UniProtKB-SubCell"/>
</dbReference>
<keyword evidence="10 15" id="KW-0156">Chromatin regulator</keyword>
<dbReference type="GO" id="GO:0033503">
    <property type="term" value="C:HULC complex"/>
    <property type="evidence" value="ECO:0007669"/>
    <property type="project" value="TreeGrafter"/>
</dbReference>
<dbReference type="OrthoDB" id="654191at2759"/>
<evidence type="ECO:0000256" key="5">
    <source>
        <dbReference type="ARBA" id="ARBA00022679"/>
    </source>
</evidence>
<dbReference type="Proteomes" id="UP000095023">
    <property type="component" value="Unassembled WGS sequence"/>
</dbReference>
<keyword evidence="9 15" id="KW-0862">Zinc</keyword>
<dbReference type="GO" id="GO:0061630">
    <property type="term" value="F:ubiquitin protein ligase activity"/>
    <property type="evidence" value="ECO:0007669"/>
    <property type="project" value="UniProtKB-EC"/>
</dbReference>
<evidence type="ECO:0000256" key="7">
    <source>
        <dbReference type="ARBA" id="ARBA00022771"/>
    </source>
</evidence>